<evidence type="ECO:0000313" key="5">
    <source>
        <dbReference type="EMBL" id="KZF23345.1"/>
    </source>
</evidence>
<dbReference type="GeneID" id="28897463"/>
<dbReference type="GO" id="GO:0048039">
    <property type="term" value="F:ubiquinone binding"/>
    <property type="evidence" value="ECO:0007669"/>
    <property type="project" value="InterPro"/>
</dbReference>
<dbReference type="PANTHER" id="PTHR12901:SF10">
    <property type="entry name" value="COENZYME Q-BINDING PROTEIN COQ10, MITOCHONDRIAL"/>
    <property type="match status" value="1"/>
</dbReference>
<comment type="subunit">
    <text evidence="2">Interacts with coenzyme Q.</text>
</comment>
<accession>A0A165HDJ8</accession>
<dbReference type="InterPro" id="IPR005031">
    <property type="entry name" value="COQ10_START"/>
</dbReference>
<dbReference type="Gene3D" id="3.30.530.20">
    <property type="match status" value="1"/>
</dbReference>
<evidence type="ECO:0000256" key="3">
    <source>
        <dbReference type="ARBA" id="ARBA00024947"/>
    </source>
</evidence>
<dbReference type="Pfam" id="PF03364">
    <property type="entry name" value="Polyketide_cyc"/>
    <property type="match status" value="1"/>
</dbReference>
<evidence type="ECO:0000256" key="2">
    <source>
        <dbReference type="ARBA" id="ARBA00011814"/>
    </source>
</evidence>
<dbReference type="GO" id="GO:0045333">
    <property type="term" value="P:cellular respiration"/>
    <property type="evidence" value="ECO:0007669"/>
    <property type="project" value="InterPro"/>
</dbReference>
<dbReference type="CDD" id="cd07813">
    <property type="entry name" value="COQ10p_like"/>
    <property type="match status" value="1"/>
</dbReference>
<reference evidence="5 6" key="1">
    <citation type="journal article" date="2016" name="Fungal Biol.">
        <title>The genome of Xylona heveae provides a window into fungal endophytism.</title>
        <authorList>
            <person name="Gazis R."/>
            <person name="Kuo A."/>
            <person name="Riley R."/>
            <person name="LaButti K."/>
            <person name="Lipzen A."/>
            <person name="Lin J."/>
            <person name="Amirebrahimi M."/>
            <person name="Hesse C.N."/>
            <person name="Spatafora J.W."/>
            <person name="Henrissat B."/>
            <person name="Hainaut M."/>
            <person name="Grigoriev I.V."/>
            <person name="Hibbett D.S."/>
        </authorList>
    </citation>
    <scope>NUCLEOTIDE SEQUENCE [LARGE SCALE GENOMIC DNA]</scope>
    <source>
        <strain evidence="5 6">TC161</strain>
    </source>
</reference>
<dbReference type="AlphaFoldDB" id="A0A165HDJ8"/>
<comment type="function">
    <text evidence="3">Required for the function of coenzyme Q in the respiratory chain. May serve as a chaperone or may be involved in the transport of Q6 from its site of synthesis to the catalytic sites of the respiratory complexes.</text>
</comment>
<dbReference type="OrthoDB" id="292693at2759"/>
<name>A0A165HDJ8_XYLHT</name>
<feature type="domain" description="Coenzyme Q-binding protein COQ10 START" evidence="4">
    <location>
        <begin position="59"/>
        <end position="228"/>
    </location>
</feature>
<dbReference type="GO" id="GO:0005739">
    <property type="term" value="C:mitochondrion"/>
    <property type="evidence" value="ECO:0007669"/>
    <property type="project" value="TreeGrafter"/>
</dbReference>
<evidence type="ECO:0000259" key="4">
    <source>
        <dbReference type="Pfam" id="PF03364"/>
    </source>
</evidence>
<evidence type="ECO:0000313" key="6">
    <source>
        <dbReference type="Proteomes" id="UP000076632"/>
    </source>
</evidence>
<dbReference type="STRING" id="1328760.A0A165HDJ8"/>
<dbReference type="Proteomes" id="UP000076632">
    <property type="component" value="Unassembled WGS sequence"/>
</dbReference>
<dbReference type="PANTHER" id="PTHR12901">
    <property type="entry name" value="SPERM PROTEIN HOMOLOG"/>
    <property type="match status" value="1"/>
</dbReference>
<organism evidence="5 6">
    <name type="scientific">Xylona heveae (strain CBS 132557 / TC161)</name>
    <dbReference type="NCBI Taxonomy" id="1328760"/>
    <lineage>
        <taxon>Eukaryota</taxon>
        <taxon>Fungi</taxon>
        <taxon>Dikarya</taxon>
        <taxon>Ascomycota</taxon>
        <taxon>Pezizomycotina</taxon>
        <taxon>Xylonomycetes</taxon>
        <taxon>Xylonales</taxon>
        <taxon>Xylonaceae</taxon>
        <taxon>Xylona</taxon>
    </lineage>
</organism>
<evidence type="ECO:0000256" key="1">
    <source>
        <dbReference type="ARBA" id="ARBA00006885"/>
    </source>
</evidence>
<dbReference type="EMBL" id="KV407457">
    <property type="protein sequence ID" value="KZF23345.1"/>
    <property type="molecule type" value="Genomic_DNA"/>
</dbReference>
<keyword evidence="6" id="KW-1185">Reference proteome</keyword>
<dbReference type="RefSeq" id="XP_018188900.1">
    <property type="nucleotide sequence ID" value="XM_018332326.1"/>
</dbReference>
<dbReference type="InterPro" id="IPR044996">
    <property type="entry name" value="COQ10-like"/>
</dbReference>
<dbReference type="FunCoup" id="A0A165HDJ8">
    <property type="interactions" value="131"/>
</dbReference>
<proteinExistence type="inferred from homology"/>
<gene>
    <name evidence="5" type="ORF">L228DRAFT_246110</name>
</gene>
<comment type="similarity">
    <text evidence="1">Belongs to the COQ10 family.</text>
</comment>
<dbReference type="OMA" id="IDGPFKY"/>
<dbReference type="InterPro" id="IPR023393">
    <property type="entry name" value="START-like_dom_sf"/>
</dbReference>
<sequence>MERASSCLLSLCRSAARRRPAAKCGPAFAALRKSVPARGFITPPWESAVQTISASRTLPHRTDDLYALIADVGSYSSFLPYCQSSTITQWSQPDTNGKRWPSRAQLNVGWGGVEAAFSSKIYCLPGRVVEAIGGDAETTLDLNDLPHHIPAGRASDTANDTMFKYLLTRWEVSPARQPSASAGHANTLANEKTEVNLVVEFQFTNPLYDMMSKAATPKVASMMIEAFEQRAAKLLTR</sequence>
<dbReference type="InParanoid" id="A0A165HDJ8"/>
<protein>
    <recommendedName>
        <fullName evidence="4">Coenzyme Q-binding protein COQ10 START domain-containing protein</fullName>
    </recommendedName>
</protein>
<dbReference type="SUPFAM" id="SSF55961">
    <property type="entry name" value="Bet v1-like"/>
    <property type="match status" value="1"/>
</dbReference>